<keyword evidence="1" id="KW-0472">Membrane</keyword>
<proteinExistence type="predicted"/>
<feature type="transmembrane region" description="Helical" evidence="1">
    <location>
        <begin position="145"/>
        <end position="166"/>
    </location>
</feature>
<evidence type="ECO:0000313" key="2">
    <source>
        <dbReference type="EMBL" id="QDO89648.1"/>
    </source>
</evidence>
<dbReference type="InterPro" id="IPR010767">
    <property type="entry name" value="Phage_CGC-2007_Cje0229"/>
</dbReference>
<dbReference type="EMBL" id="CP041616">
    <property type="protein sequence ID" value="QDO89648.1"/>
    <property type="molecule type" value="Genomic_DNA"/>
</dbReference>
<reference evidence="2 3" key="1">
    <citation type="submission" date="2019-07" db="EMBL/GenBank/DDBJ databases">
        <title>complete genome sequencing of Ornithinimicrobium sp. H23M54.</title>
        <authorList>
            <person name="Bae J.-W."/>
            <person name="Lee S.-Y."/>
        </authorList>
    </citation>
    <scope>NUCLEOTIDE SEQUENCE [LARGE SCALE GENOMIC DNA]</scope>
    <source>
        <strain evidence="2 3">H23M54</strain>
    </source>
</reference>
<feature type="transmembrane region" description="Helical" evidence="1">
    <location>
        <begin position="186"/>
        <end position="205"/>
    </location>
</feature>
<evidence type="ECO:0000256" key="1">
    <source>
        <dbReference type="SAM" id="Phobius"/>
    </source>
</evidence>
<keyword evidence="1" id="KW-0812">Transmembrane</keyword>
<feature type="transmembrane region" description="Helical" evidence="1">
    <location>
        <begin position="212"/>
        <end position="235"/>
    </location>
</feature>
<keyword evidence="3" id="KW-1185">Reference proteome</keyword>
<protein>
    <submittedName>
        <fullName evidence="2">DUF1353 domain-containing protein</fullName>
    </submittedName>
</protein>
<dbReference type="OrthoDB" id="4476615at2"/>
<dbReference type="AlphaFoldDB" id="A0A516GDQ8"/>
<accession>A0A516GDQ8</accession>
<dbReference type="Proteomes" id="UP000315395">
    <property type="component" value="Chromosome"/>
</dbReference>
<gene>
    <name evidence="2" type="ORF">FNH13_15995</name>
</gene>
<name>A0A516GDQ8_9MICO</name>
<evidence type="ECO:0000313" key="3">
    <source>
        <dbReference type="Proteomes" id="UP000315395"/>
    </source>
</evidence>
<dbReference type="KEGG" id="orz:FNH13_15995"/>
<sequence>MGEFFDAQEGGPLRLELRSIDGRDFTLLRQIGFRSDHYAECFVVPADLRRFMTDLASVPALFTWLVPKSGDFLPAAVLHDALVRPGAFLGPDTDRDGQPFARPEADRIFREAMIGLGTGRVRAWLMWSAVSMSTMWHSGKAWTRAVLIGLLGTVTVLGVLATLDFFNVIDLVPWMGGQDTPWWQKLLGGAVGAVVIPAVLGASWGRLWRAGVITGVALAFLLHVTVVLALLVGAYRVVERIVSGPANHEGVRVEDKARAEQRVRLDRVPADEE</sequence>
<dbReference type="RefSeq" id="WP_143784370.1">
    <property type="nucleotide sequence ID" value="NZ_CP041616.1"/>
</dbReference>
<keyword evidence="1" id="KW-1133">Transmembrane helix</keyword>
<organism evidence="2 3">
    <name type="scientific">Ornithinimicrobium ciconiae</name>
    <dbReference type="NCBI Taxonomy" id="2594265"/>
    <lineage>
        <taxon>Bacteria</taxon>
        <taxon>Bacillati</taxon>
        <taxon>Actinomycetota</taxon>
        <taxon>Actinomycetes</taxon>
        <taxon>Micrococcales</taxon>
        <taxon>Ornithinimicrobiaceae</taxon>
        <taxon>Ornithinimicrobium</taxon>
    </lineage>
</organism>
<dbReference type="Pfam" id="PF07087">
    <property type="entry name" value="DUF1353"/>
    <property type="match status" value="1"/>
</dbReference>